<keyword evidence="3" id="KW-1133">Transmembrane helix</keyword>
<evidence type="ECO:0000256" key="3">
    <source>
        <dbReference type="SAM" id="Phobius"/>
    </source>
</evidence>
<dbReference type="Proteomes" id="UP000822688">
    <property type="component" value="Chromosome 11"/>
</dbReference>
<feature type="region of interest" description="Disordered" evidence="2">
    <location>
        <begin position="500"/>
        <end position="626"/>
    </location>
</feature>
<keyword evidence="5" id="KW-1185">Reference proteome</keyword>
<proteinExistence type="predicted"/>
<keyword evidence="3" id="KW-0812">Transmembrane</keyword>
<dbReference type="EMBL" id="CM026432">
    <property type="protein sequence ID" value="KAG0556807.1"/>
    <property type="molecule type" value="Genomic_DNA"/>
</dbReference>
<keyword evidence="3" id="KW-0472">Membrane</keyword>
<gene>
    <name evidence="4" type="ORF">KC19_11G080600</name>
</gene>
<evidence type="ECO:0000256" key="2">
    <source>
        <dbReference type="SAM" id="MobiDB-lite"/>
    </source>
</evidence>
<organism evidence="4 5">
    <name type="scientific">Ceratodon purpureus</name>
    <name type="common">Fire moss</name>
    <name type="synonym">Dicranum purpureum</name>
    <dbReference type="NCBI Taxonomy" id="3225"/>
    <lineage>
        <taxon>Eukaryota</taxon>
        <taxon>Viridiplantae</taxon>
        <taxon>Streptophyta</taxon>
        <taxon>Embryophyta</taxon>
        <taxon>Bryophyta</taxon>
        <taxon>Bryophytina</taxon>
        <taxon>Bryopsida</taxon>
        <taxon>Dicranidae</taxon>
        <taxon>Pseudoditrichales</taxon>
        <taxon>Ditrichaceae</taxon>
        <taxon>Ceratodon</taxon>
    </lineage>
</organism>
<sequence length="626" mass="71319">MGLSEDWVGLDFAQWITPLEDMPNFLDRYVRLLERNTFVYAIGDLQVQAIRIGESIRGIIRQQLTLSRGLGPLGGAGMQDILKMFKIQVKSNLRYLDFRSLLASLIASDIVKYHSEGYPVDSLRARITSIEGFLSSELSTIIEEIFTMLEENITLFEDLYTIFDVENIDTQGPTEHYSVAYAVVVSAVVLLCLVYQYLIGYVDRGGSKADSSGSLEFRDTYISIVLFLGSYIWIKSRDVAPIPESAIRKCDKLRSKDGGITVKYEPRFKPRKENNVDIDRLYLGLFRTRIEAEVVYRTAASCYEYSEDYGSQVDLGDGRSFTIPPLSEDERGLSGKEKVDMVKTRAKRVHKAFIEVWNPPSTLTGAGMSQQLLLPSIQVGEGNALLQVPGHETQNLETMHDISMQAFPAQRINMQTPQLPCQDFTHVSQRIVEELTRQNLLQRQEQVVQRQEQVVQRQEQVVQRQEQVVQRQEQLVQRQEELVQRQELQLQQQTRKLKIDGALRTRRGSTCKKSGTQGSARKFSGLPQLLVPGPSASVSNLQLEDQNPESTHLQQRNKEPMPPSFRPDGVLESTDLEPHPEEDQNPVNQEFPRPEQDQNPESTHLQQRNNELMSPTHALQWWEGLP</sequence>
<dbReference type="AlphaFoldDB" id="A0A8T0GE83"/>
<evidence type="ECO:0000313" key="4">
    <source>
        <dbReference type="EMBL" id="KAG0556807.1"/>
    </source>
</evidence>
<comment type="caution">
    <text evidence="4">The sequence shown here is derived from an EMBL/GenBank/DDBJ whole genome shotgun (WGS) entry which is preliminary data.</text>
</comment>
<keyword evidence="1" id="KW-0175">Coiled coil</keyword>
<evidence type="ECO:0000313" key="5">
    <source>
        <dbReference type="Proteomes" id="UP000822688"/>
    </source>
</evidence>
<name>A0A8T0GE83_CERPU</name>
<feature type="coiled-coil region" evidence="1">
    <location>
        <begin position="441"/>
        <end position="496"/>
    </location>
</feature>
<protein>
    <submittedName>
        <fullName evidence="4">Uncharacterized protein</fullName>
    </submittedName>
</protein>
<accession>A0A8T0GE83</accession>
<feature type="compositionally biased region" description="Polar residues" evidence="2">
    <location>
        <begin position="536"/>
        <end position="554"/>
    </location>
</feature>
<reference evidence="4 5" key="1">
    <citation type="submission" date="2020-06" db="EMBL/GenBank/DDBJ databases">
        <title>WGS assembly of Ceratodon purpureus strain R40.</title>
        <authorList>
            <person name="Carey S.B."/>
            <person name="Jenkins J."/>
            <person name="Shu S."/>
            <person name="Lovell J.T."/>
            <person name="Sreedasyam A."/>
            <person name="Maumus F."/>
            <person name="Tiley G.P."/>
            <person name="Fernandez-Pozo N."/>
            <person name="Barry K."/>
            <person name="Chen C."/>
            <person name="Wang M."/>
            <person name="Lipzen A."/>
            <person name="Daum C."/>
            <person name="Saski C.A."/>
            <person name="Payton A.C."/>
            <person name="Mcbreen J.C."/>
            <person name="Conrad R.E."/>
            <person name="Kollar L.M."/>
            <person name="Olsson S."/>
            <person name="Huttunen S."/>
            <person name="Landis J.B."/>
            <person name="Wickett N.J."/>
            <person name="Johnson M.G."/>
            <person name="Rensing S.A."/>
            <person name="Grimwood J."/>
            <person name="Schmutz J."/>
            <person name="Mcdaniel S.F."/>
        </authorList>
    </citation>
    <scope>NUCLEOTIDE SEQUENCE [LARGE SCALE GENOMIC DNA]</scope>
    <source>
        <strain evidence="4 5">R40</strain>
    </source>
</reference>
<evidence type="ECO:0000256" key="1">
    <source>
        <dbReference type="SAM" id="Coils"/>
    </source>
</evidence>
<feature type="compositionally biased region" description="Polar residues" evidence="2">
    <location>
        <begin position="597"/>
        <end position="613"/>
    </location>
</feature>
<feature type="transmembrane region" description="Helical" evidence="3">
    <location>
        <begin position="179"/>
        <end position="198"/>
    </location>
</feature>